<dbReference type="EnsemblMetazoa" id="SCAU008503-RA">
    <property type="protein sequence ID" value="SCAU008503-PA"/>
    <property type="gene ID" value="SCAU008503"/>
</dbReference>
<dbReference type="GO" id="GO:0046872">
    <property type="term" value="F:metal ion binding"/>
    <property type="evidence" value="ECO:0007669"/>
    <property type="project" value="UniProtKB-KW"/>
</dbReference>
<evidence type="ECO:0000256" key="3">
    <source>
        <dbReference type="PIRSR" id="PIRSR000915-1"/>
    </source>
</evidence>
<keyword evidence="1 2" id="KW-0378">Hydrolase</keyword>
<dbReference type="InterPro" id="IPR036412">
    <property type="entry name" value="HAD-like_sf"/>
</dbReference>
<organism evidence="6 7">
    <name type="scientific">Stomoxys calcitrans</name>
    <name type="common">Stable fly</name>
    <name type="synonym">Conops calcitrans</name>
    <dbReference type="NCBI Taxonomy" id="35570"/>
    <lineage>
        <taxon>Eukaryota</taxon>
        <taxon>Metazoa</taxon>
        <taxon>Ecdysozoa</taxon>
        <taxon>Arthropoda</taxon>
        <taxon>Hexapoda</taxon>
        <taxon>Insecta</taxon>
        <taxon>Pterygota</taxon>
        <taxon>Neoptera</taxon>
        <taxon>Endopterygota</taxon>
        <taxon>Diptera</taxon>
        <taxon>Brachycera</taxon>
        <taxon>Muscomorpha</taxon>
        <taxon>Muscoidea</taxon>
        <taxon>Muscidae</taxon>
        <taxon>Stomoxys</taxon>
    </lineage>
</organism>
<proteinExistence type="inferred from homology"/>
<dbReference type="InterPro" id="IPR006357">
    <property type="entry name" value="HAD-SF_hydro_IIA"/>
</dbReference>
<evidence type="ECO:0000313" key="7">
    <source>
        <dbReference type="Proteomes" id="UP000095300"/>
    </source>
</evidence>
<feature type="active site" description="Proton donor" evidence="3">
    <location>
        <position position="32"/>
    </location>
</feature>
<protein>
    <recommendedName>
        <fullName evidence="8">4-nitrophenylphosphatase</fullName>
    </recommendedName>
</protein>
<feature type="binding site" evidence="5">
    <location>
        <position position="32"/>
    </location>
    <ligand>
        <name>Mg(2+)</name>
        <dbReference type="ChEBI" id="CHEBI:18420"/>
    </ligand>
</feature>
<evidence type="ECO:0008006" key="8">
    <source>
        <dbReference type="Google" id="ProtNLM"/>
    </source>
</evidence>
<dbReference type="InterPro" id="IPR006349">
    <property type="entry name" value="PGP_euk"/>
</dbReference>
<feature type="binding site" evidence="5">
    <location>
        <position position="30"/>
    </location>
    <ligand>
        <name>Mg(2+)</name>
        <dbReference type="ChEBI" id="CHEBI:18420"/>
    </ligand>
</feature>
<dbReference type="InterPro" id="IPR023214">
    <property type="entry name" value="HAD_sf"/>
</dbReference>
<accession>A0A1I8PIV8</accession>
<dbReference type="Gene3D" id="3.40.50.1000">
    <property type="entry name" value="HAD superfamily/HAD-like"/>
    <property type="match status" value="2"/>
</dbReference>
<dbReference type="OrthoDB" id="413953at2759"/>
<name>A0A1I8PIV8_STOCA</name>
<dbReference type="PIRSF" id="PIRSF000915">
    <property type="entry name" value="PGP-type_phosphatase"/>
    <property type="match status" value="1"/>
</dbReference>
<dbReference type="Proteomes" id="UP000095300">
    <property type="component" value="Unassembled WGS sequence"/>
</dbReference>
<comment type="similarity">
    <text evidence="2">Belongs to the HAD-like hydrolase superfamily.</text>
</comment>
<feature type="binding site" evidence="5">
    <location>
        <position position="252"/>
    </location>
    <ligand>
        <name>Mg(2+)</name>
        <dbReference type="ChEBI" id="CHEBI:18420"/>
    </ligand>
</feature>
<dbReference type="STRING" id="35570.A0A1I8PIV8"/>
<dbReference type="NCBIfam" id="TIGR01460">
    <property type="entry name" value="HAD-SF-IIA"/>
    <property type="match status" value="1"/>
</dbReference>
<dbReference type="PANTHER" id="PTHR19288">
    <property type="entry name" value="4-NITROPHENYLPHOSPHATASE-RELATED"/>
    <property type="match status" value="1"/>
</dbReference>
<dbReference type="SUPFAM" id="SSF56784">
    <property type="entry name" value="HAD-like"/>
    <property type="match status" value="1"/>
</dbReference>
<gene>
    <name evidence="6" type="primary">106091395</name>
</gene>
<evidence type="ECO:0000256" key="1">
    <source>
        <dbReference type="ARBA" id="ARBA00022801"/>
    </source>
</evidence>
<dbReference type="KEGG" id="scac:106091395"/>
<comment type="cofactor">
    <cofactor evidence="5">
        <name>Mg(2+)</name>
        <dbReference type="ChEBI" id="CHEBI:18420"/>
    </cofactor>
    <text evidence="5">Divalent metal ions. Mg(2+) is the most effective.</text>
</comment>
<dbReference type="Pfam" id="PF13344">
    <property type="entry name" value="Hydrolase_6"/>
    <property type="match status" value="1"/>
</dbReference>
<keyword evidence="5" id="KW-0460">Magnesium</keyword>
<dbReference type="VEuPathDB" id="VectorBase:SCAU008503"/>
<sequence>MLKDPINLDSEGDKQRQANWLESYNVILTDCDGVLWYDDEVIAGVPETINALQAKGKKIYFVTNNGTKTRAELCEKARRMNFNIEETQIIAPTFSIAEYLKLNLKRKDKVYAIGSSALGKELAALEIPFFGLGPDPVKPIWVDVLQAIDRQTKSDTIGAVVVAFDEHISYNKLMKASNFLGQNEKCLFLATNADAVSKFPMYCIPGTGAILKAIETCVGREALIMGKPNPLVCEHLVQSGKIKPERALMIGDCYKTDVSFGKNCGFSTLLVGTGRYKWNDVEELVKQGSKEFIPNFYISSLSDLKAFL</sequence>
<evidence type="ECO:0000256" key="4">
    <source>
        <dbReference type="PIRSR" id="PIRSR000915-2"/>
    </source>
</evidence>
<keyword evidence="7" id="KW-1185">Reference proteome</keyword>
<dbReference type="GO" id="GO:0005737">
    <property type="term" value="C:cytoplasm"/>
    <property type="evidence" value="ECO:0007669"/>
    <property type="project" value="TreeGrafter"/>
</dbReference>
<dbReference type="Pfam" id="PF13242">
    <property type="entry name" value="Hydrolase_like"/>
    <property type="match status" value="1"/>
</dbReference>
<evidence type="ECO:0000313" key="6">
    <source>
        <dbReference type="EnsemblMetazoa" id="SCAU008503-PA"/>
    </source>
</evidence>
<evidence type="ECO:0000256" key="5">
    <source>
        <dbReference type="PIRSR" id="PIRSR000915-3"/>
    </source>
</evidence>
<reference evidence="6" key="1">
    <citation type="submission" date="2020-05" db="UniProtKB">
        <authorList>
            <consortium name="EnsemblMetazoa"/>
        </authorList>
    </citation>
    <scope>IDENTIFICATION</scope>
    <source>
        <strain evidence="6">USDA</strain>
    </source>
</reference>
<dbReference type="GO" id="GO:0016791">
    <property type="term" value="F:phosphatase activity"/>
    <property type="evidence" value="ECO:0007669"/>
    <property type="project" value="InterPro"/>
</dbReference>
<dbReference type="PANTHER" id="PTHR19288:SF93">
    <property type="entry name" value="FI11325P-RELATED"/>
    <property type="match status" value="1"/>
</dbReference>
<feature type="binding site" evidence="4">
    <location>
        <position position="227"/>
    </location>
    <ligand>
        <name>substrate</name>
    </ligand>
</feature>
<keyword evidence="5" id="KW-0479">Metal-binding</keyword>
<evidence type="ECO:0000256" key="2">
    <source>
        <dbReference type="PIRNR" id="PIRNR000915"/>
    </source>
</evidence>
<feature type="active site" description="Nucleophile" evidence="3">
    <location>
        <position position="30"/>
    </location>
</feature>
<dbReference type="AlphaFoldDB" id="A0A1I8PIV8"/>
<dbReference type="NCBIfam" id="TIGR01452">
    <property type="entry name" value="PGP_euk"/>
    <property type="match status" value="1"/>
</dbReference>